<dbReference type="RefSeq" id="WP_254015020.1">
    <property type="nucleotide sequence ID" value="NZ_JAMZMM010000543.1"/>
</dbReference>
<dbReference type="InterPro" id="IPR054664">
    <property type="entry name" value="Alr0857-like"/>
</dbReference>
<comment type="caution">
    <text evidence="1">The sequence shown here is derived from an EMBL/GenBank/DDBJ whole genome shotgun (WGS) entry which is preliminary data.</text>
</comment>
<evidence type="ECO:0000313" key="2">
    <source>
        <dbReference type="Proteomes" id="UP001204953"/>
    </source>
</evidence>
<proteinExistence type="predicted"/>
<reference evidence="1" key="1">
    <citation type="submission" date="2022-06" db="EMBL/GenBank/DDBJ databases">
        <title>New cyanobacteria of genus Symplocastrum in benthos of Lake Baikal.</title>
        <authorList>
            <person name="Sorokovikova E."/>
            <person name="Tikhonova I."/>
            <person name="Krasnopeev A."/>
            <person name="Evseev P."/>
            <person name="Gladkikh A."/>
            <person name="Belykh O."/>
        </authorList>
    </citation>
    <scope>NUCLEOTIDE SEQUENCE</scope>
    <source>
        <strain evidence="1">BBK-W-15</strain>
    </source>
</reference>
<accession>A0AAE3KS43</accession>
<dbReference type="NCBIfam" id="NF045647">
    <property type="entry name" value="alr0857_fam"/>
    <property type="match status" value="1"/>
</dbReference>
<sequence length="137" mass="15451">MLKLTYTENGFYLERLSNSLEEWVATRVTLSLRAGASLWVEPSTAAFLLPRDMPQLVELEKAVRQQEEIEGINLSICDTDYMEVSLKGTWMSSNPDGEEGVFVVSLCNSSCSGDSAHRMEFFLWKLWQESQTSVSAT</sequence>
<dbReference type="Proteomes" id="UP001204953">
    <property type="component" value="Unassembled WGS sequence"/>
</dbReference>
<dbReference type="AlphaFoldDB" id="A0AAE3KS43"/>
<protein>
    <submittedName>
        <fullName evidence="1">Uncharacterized protein</fullName>
    </submittedName>
</protein>
<keyword evidence="2" id="KW-1185">Reference proteome</keyword>
<dbReference type="EMBL" id="JAMZMM010000543">
    <property type="protein sequence ID" value="MCP2732298.1"/>
    <property type="molecule type" value="Genomic_DNA"/>
</dbReference>
<gene>
    <name evidence="1" type="ORF">NJ959_28090</name>
</gene>
<organism evidence="1 2">
    <name type="scientific">Limnofasciculus baicalensis BBK-W-15</name>
    <dbReference type="NCBI Taxonomy" id="2699891"/>
    <lineage>
        <taxon>Bacteria</taxon>
        <taxon>Bacillati</taxon>
        <taxon>Cyanobacteriota</taxon>
        <taxon>Cyanophyceae</taxon>
        <taxon>Coleofasciculales</taxon>
        <taxon>Coleofasciculaceae</taxon>
        <taxon>Limnofasciculus</taxon>
        <taxon>Limnofasciculus baicalensis</taxon>
    </lineage>
</organism>
<evidence type="ECO:0000313" key="1">
    <source>
        <dbReference type="EMBL" id="MCP2732298.1"/>
    </source>
</evidence>
<name>A0AAE3KS43_9CYAN</name>